<dbReference type="Gene3D" id="3.40.50.300">
    <property type="entry name" value="P-loop containing nucleotide triphosphate hydrolases"/>
    <property type="match status" value="1"/>
</dbReference>
<dbReference type="EMBL" id="FOXA01000002">
    <property type="protein sequence ID" value="SFP04628.1"/>
    <property type="molecule type" value="Genomic_DNA"/>
</dbReference>
<dbReference type="GO" id="GO:0016887">
    <property type="term" value="F:ATP hydrolysis activity"/>
    <property type="evidence" value="ECO:0007669"/>
    <property type="project" value="InterPro"/>
</dbReference>
<protein>
    <submittedName>
        <fullName evidence="4">Phosphonate transport system ATP-binding protein</fullName>
    </submittedName>
</protein>
<dbReference type="GO" id="GO:0005886">
    <property type="term" value="C:plasma membrane"/>
    <property type="evidence" value="ECO:0007669"/>
    <property type="project" value="TreeGrafter"/>
</dbReference>
<dbReference type="GO" id="GO:0005524">
    <property type="term" value="F:ATP binding"/>
    <property type="evidence" value="ECO:0007669"/>
    <property type="project" value="UniProtKB-KW"/>
</dbReference>
<reference evidence="4 5" key="1">
    <citation type="submission" date="2016-10" db="EMBL/GenBank/DDBJ databases">
        <authorList>
            <person name="de Groot N.N."/>
        </authorList>
    </citation>
    <scope>NUCLEOTIDE SEQUENCE [LARGE SCALE GENOMIC DNA]</scope>
    <source>
        <strain evidence="4 5">DSM 19547</strain>
    </source>
</reference>
<keyword evidence="1" id="KW-0547">Nucleotide-binding</keyword>
<dbReference type="InterPro" id="IPR003439">
    <property type="entry name" value="ABC_transporter-like_ATP-bd"/>
</dbReference>
<keyword evidence="2 4" id="KW-0067">ATP-binding</keyword>
<name>A0A1I5M4R5_9RHOB</name>
<sequence>MDGAAPMARIDGETLAWQGKPVLRDVRLELRAGERLVLLGRSGAGKSTLIGALRERLETGRGGPRVALVPQDHGLVPQLSVHLNAWMGRLDDHGTAYNLANLVRPFARERRAVAPWLDRVGLAGLDRRAVETLSGGQRQRTALARALFRGGDVALADEPVSAVDPAHGAALLDALGERFPTVVLALHDTAAALRLASRVVGLRGGGVAFDKSVAEISDDEIAALYRR</sequence>
<dbReference type="InterPro" id="IPR027417">
    <property type="entry name" value="P-loop_NTPase"/>
</dbReference>
<dbReference type="InterPro" id="IPR015854">
    <property type="entry name" value="ABC_transpr_LolD-like"/>
</dbReference>
<dbReference type="SMART" id="SM00382">
    <property type="entry name" value="AAA"/>
    <property type="match status" value="1"/>
</dbReference>
<evidence type="ECO:0000313" key="4">
    <source>
        <dbReference type="EMBL" id="SFP04628.1"/>
    </source>
</evidence>
<evidence type="ECO:0000256" key="2">
    <source>
        <dbReference type="ARBA" id="ARBA00022840"/>
    </source>
</evidence>
<proteinExistence type="predicted"/>
<dbReference type="SUPFAM" id="SSF52540">
    <property type="entry name" value="P-loop containing nucleoside triphosphate hydrolases"/>
    <property type="match status" value="1"/>
</dbReference>
<dbReference type="Pfam" id="PF00005">
    <property type="entry name" value="ABC_tran"/>
    <property type="match status" value="1"/>
</dbReference>
<dbReference type="AlphaFoldDB" id="A0A1I5M4R5"/>
<keyword evidence="5" id="KW-1185">Reference proteome</keyword>
<dbReference type="GO" id="GO:0022857">
    <property type="term" value="F:transmembrane transporter activity"/>
    <property type="evidence" value="ECO:0007669"/>
    <property type="project" value="TreeGrafter"/>
</dbReference>
<dbReference type="STRING" id="441119.SAMN04488047_102100"/>
<dbReference type="PANTHER" id="PTHR24220">
    <property type="entry name" value="IMPORT ATP-BINDING PROTEIN"/>
    <property type="match status" value="1"/>
</dbReference>
<organism evidence="4 5">
    <name type="scientific">Tranquillimonas alkanivorans</name>
    <dbReference type="NCBI Taxonomy" id="441119"/>
    <lineage>
        <taxon>Bacteria</taxon>
        <taxon>Pseudomonadati</taxon>
        <taxon>Pseudomonadota</taxon>
        <taxon>Alphaproteobacteria</taxon>
        <taxon>Rhodobacterales</taxon>
        <taxon>Roseobacteraceae</taxon>
        <taxon>Tranquillimonas</taxon>
    </lineage>
</organism>
<evidence type="ECO:0000313" key="5">
    <source>
        <dbReference type="Proteomes" id="UP000199356"/>
    </source>
</evidence>
<evidence type="ECO:0000259" key="3">
    <source>
        <dbReference type="PROSITE" id="PS50893"/>
    </source>
</evidence>
<accession>A0A1I5M4R5</accession>
<dbReference type="PANTHER" id="PTHR24220:SF684">
    <property type="entry name" value="FE(3+) IONS IMPORT ATP-BINDING PROTEIN FBPC"/>
    <property type="match status" value="1"/>
</dbReference>
<evidence type="ECO:0000256" key="1">
    <source>
        <dbReference type="ARBA" id="ARBA00022741"/>
    </source>
</evidence>
<dbReference type="Proteomes" id="UP000199356">
    <property type="component" value="Unassembled WGS sequence"/>
</dbReference>
<dbReference type="InterPro" id="IPR003593">
    <property type="entry name" value="AAA+_ATPase"/>
</dbReference>
<dbReference type="PROSITE" id="PS50893">
    <property type="entry name" value="ABC_TRANSPORTER_2"/>
    <property type="match status" value="1"/>
</dbReference>
<feature type="domain" description="ABC transporter" evidence="3">
    <location>
        <begin position="8"/>
        <end position="226"/>
    </location>
</feature>
<gene>
    <name evidence="4" type="ORF">SAMN04488047_102100</name>
</gene>